<reference evidence="2" key="1">
    <citation type="submission" date="2015-11" db="EMBL/GenBank/DDBJ databases">
        <title>De novo transcriptome assembly of four potential Pierce s Disease insect vectors from Arizona vineyards.</title>
        <authorList>
            <person name="Tassone E.E."/>
        </authorList>
    </citation>
    <scope>NUCLEOTIDE SEQUENCE</scope>
</reference>
<keyword evidence="1" id="KW-1133">Transmembrane helix</keyword>
<sequence length="148" mass="16839">TLTALSCRSLRCECVSALCRRLSSFVNSCHLVSVIVVSGPCASGSTSMMTFYLANGNMPGLFEWCIFGGLVYWLFNERLRAMVDVLSTRMQEVYTRWERRGVPTHHSLRTTALKPSTPRTRSKELLRTASDRQLFKIKEAEWSQLPDK</sequence>
<proteinExistence type="predicted"/>
<organism evidence="2">
    <name type="scientific">Graphocephala atropunctata</name>
    <dbReference type="NCBI Taxonomy" id="36148"/>
    <lineage>
        <taxon>Eukaryota</taxon>
        <taxon>Metazoa</taxon>
        <taxon>Ecdysozoa</taxon>
        <taxon>Arthropoda</taxon>
        <taxon>Hexapoda</taxon>
        <taxon>Insecta</taxon>
        <taxon>Pterygota</taxon>
        <taxon>Neoptera</taxon>
        <taxon>Paraneoptera</taxon>
        <taxon>Hemiptera</taxon>
        <taxon>Auchenorrhyncha</taxon>
        <taxon>Membracoidea</taxon>
        <taxon>Cicadellidae</taxon>
        <taxon>Cicadellinae</taxon>
        <taxon>Cicadellini</taxon>
        <taxon>Graphocephala</taxon>
    </lineage>
</organism>
<dbReference type="EMBL" id="GEBQ01017630">
    <property type="protein sequence ID" value="JAT22347.1"/>
    <property type="molecule type" value="Transcribed_RNA"/>
</dbReference>
<gene>
    <name evidence="2" type="ORF">g.37807</name>
</gene>
<feature type="non-terminal residue" evidence="2">
    <location>
        <position position="148"/>
    </location>
</feature>
<keyword evidence="1" id="KW-0812">Transmembrane</keyword>
<feature type="non-terminal residue" evidence="2">
    <location>
        <position position="1"/>
    </location>
</feature>
<accession>A0A1B6LF81</accession>
<feature type="transmembrane region" description="Helical" evidence="1">
    <location>
        <begin position="58"/>
        <end position="75"/>
    </location>
</feature>
<protein>
    <submittedName>
        <fullName evidence="2">Uncharacterized protein</fullName>
    </submittedName>
</protein>
<feature type="transmembrane region" description="Helical" evidence="1">
    <location>
        <begin position="30"/>
        <end position="52"/>
    </location>
</feature>
<evidence type="ECO:0000256" key="1">
    <source>
        <dbReference type="SAM" id="Phobius"/>
    </source>
</evidence>
<evidence type="ECO:0000313" key="2">
    <source>
        <dbReference type="EMBL" id="JAT22347.1"/>
    </source>
</evidence>
<dbReference type="AlphaFoldDB" id="A0A1B6LF81"/>
<name>A0A1B6LF81_9HEMI</name>
<keyword evidence="1" id="KW-0472">Membrane</keyword>